<evidence type="ECO:0000256" key="4">
    <source>
        <dbReference type="ARBA" id="ARBA00023006"/>
    </source>
</evidence>
<dbReference type="RefSeq" id="XP_060453706.1">
    <property type="nucleotide sequence ID" value="XM_060596743.1"/>
</dbReference>
<dbReference type="GO" id="GO:0005774">
    <property type="term" value="C:vacuolar membrane"/>
    <property type="evidence" value="ECO:0007669"/>
    <property type="project" value="UniProtKB-SubCell"/>
</dbReference>
<keyword evidence="3 6" id="KW-0653">Protein transport</keyword>
<proteinExistence type="inferred from homology"/>
<keyword evidence="12" id="KW-1185">Reference proteome</keyword>
<feature type="region of interest" description="Disordered" evidence="8">
    <location>
        <begin position="1222"/>
        <end position="1327"/>
    </location>
</feature>
<dbReference type="GO" id="GO:0034727">
    <property type="term" value="P:piecemeal microautophagy of the nucleus"/>
    <property type="evidence" value="ECO:0007669"/>
    <property type="project" value="TreeGrafter"/>
</dbReference>
<evidence type="ECO:0000259" key="10">
    <source>
        <dbReference type="Pfam" id="PF10377"/>
    </source>
</evidence>
<feature type="compositionally biased region" description="Polar residues" evidence="8">
    <location>
        <begin position="1077"/>
        <end position="1095"/>
    </location>
</feature>
<protein>
    <recommendedName>
        <fullName evidence="6">Autophagy-related protein 11</fullName>
    </recommendedName>
</protein>
<feature type="compositionally biased region" description="Low complexity" evidence="8">
    <location>
        <begin position="1222"/>
        <end position="1231"/>
    </location>
</feature>
<evidence type="ECO:0000256" key="8">
    <source>
        <dbReference type="SAM" id="MobiDB-lite"/>
    </source>
</evidence>
<evidence type="ECO:0000256" key="5">
    <source>
        <dbReference type="ARBA" id="ARBA00023054"/>
    </source>
</evidence>
<dbReference type="PANTHER" id="PTHR13222">
    <property type="entry name" value="RB1-INDUCIBLE COILED-COIL"/>
    <property type="match status" value="1"/>
</dbReference>
<dbReference type="GO" id="GO:0015031">
    <property type="term" value="P:protein transport"/>
    <property type="evidence" value="ECO:0007669"/>
    <property type="project" value="UniProtKB-KW"/>
</dbReference>
<evidence type="ECO:0000256" key="1">
    <source>
        <dbReference type="ARBA" id="ARBA00009729"/>
    </source>
</evidence>
<comment type="similarity">
    <text evidence="1 6">Belongs to the ATG11 family.</text>
</comment>
<evidence type="ECO:0000256" key="2">
    <source>
        <dbReference type="ARBA" id="ARBA00022448"/>
    </source>
</evidence>
<sequence>MDVYLASDGGFVQIPHALSDYDSLEGVITDASAATGLVAGNVLLFTEDGRELKQEVLEELWERGGRGGGSSPQRQVVYLFNRETFFSDPERWASELREEIVYPPPLDASGQLGVSQAQAPFAAAYDHLCHLQSLFKAQAHALRIAYANLSYHLDPIVQAFREFSARAENQLDSQEKLLAGYQVDMAMLPKVVVHEAVFRRREKDSIDKRKALVDWIHTKKMEEVRNHCQVAHSDYVSRYNTVLGEMDELAIQSDADRQQAEHRILGVEHEFTEALERIDLALQQVQALLQTGDADADQDLRDLDQAMREDLAGMTAVKNDFTLDLHVHLRGIANYQVRMTKLTRPMTELDLDLRQKNAFPHLERLHNMPFAYAANIIEIFHRKSFAAAMIEWATKMSRTLNTVLAEEGRRRQQHKADNMLPWEIAVLEETQIASVDVTFSGADIIAHTGVSRKDIDGLVASLEIIRDDPEFHDLPETDNPIPALLEQIKELMATLESSTSMTTAELDQAAASSAAAPNELQELRDENAESKNRLEGMEQHIRDLEERHERKVEMLQTRQGEMQEEQVRLRTDLSEEVQARQQIANELDDKNRECEELAMALDEQKEVVTAMRVDGQQEKDRINDLGVRLQEALLDVDGLRSAEQTLVFQIREMQEERTRIITDLGEAQLLATNCESELAGTRAELEATSSQLVEAQRDRDQALKNQSAEAERLMRDHIAEADGDRAVLEHQNLTLTKELETVRASLNEKLNSAKNTHVRREDGLKAELSFTKAQLRDVQRRETVLSDELAMAKDASAAAEKKATHNSEIARDAVILAGKYHEACQRLMFAISSSTTISGSLSLPSKPKLSGPVLPGSSTSSIDMNNSSVLTRCLETASGFELDSFADAVLRTINLARKLSKSCKTYRELSRSKITISNFGKGDLVLFLPTRNAAVNAWAAFNISAPHHFLKVTDAIRQQLVGKDYYLARITATDEAVVNGDSVETNPYGLAEGLRYYSHHVEEWQPGQPRMSRRSMSSSIPVALKPSPPQRQASQPVRRQRSLSPTKEGSVSPSARPSPPPRISETKPSPQAPLSPQPWSAAQSPVHSPVHSATHTPLALSPAPLGSLPHPQSSPGASPRASIDMRSPPPPDFVPRRSLDARSPQILDRQYMVSPPPPPSSPTTPFSPSAALVRRSHRTSLASNASPPARDFAASLVRPSSVASSVGSAARAGALPIPVSAAKGAPAAPVATSVEGSPSSFGDHGLGGVGVPVPATRRLNTKASASSLRAGAQSASPKSASGLGKTEDILRPSPLGNCGAPSPTHTGGFLSGLSLSRKRNSSTGGGATAVDILSKYKKDSETKP</sequence>
<evidence type="ECO:0000256" key="6">
    <source>
        <dbReference type="RuleBase" id="RU367075"/>
    </source>
</evidence>
<feature type="coiled-coil region" evidence="7">
    <location>
        <begin position="678"/>
        <end position="756"/>
    </location>
</feature>
<dbReference type="Pfam" id="PF10377">
    <property type="entry name" value="ATG11"/>
    <property type="match status" value="1"/>
</dbReference>
<keyword evidence="6" id="KW-0472">Membrane</keyword>
<reference evidence="11" key="1">
    <citation type="journal article" date="2023" name="BMC Genomics">
        <title>Chromosome-level genome assemblies of Cutaneotrichosporon spp. (Trichosporonales, Basidiomycota) reveal imbalanced evolution between nucleotide sequences and chromosome synteny.</title>
        <authorList>
            <person name="Kobayashi Y."/>
            <person name="Kayamori A."/>
            <person name="Aoki K."/>
            <person name="Shiwa Y."/>
            <person name="Matsutani M."/>
            <person name="Fujita N."/>
            <person name="Sugita T."/>
            <person name="Iwasaki W."/>
            <person name="Tanaka N."/>
            <person name="Takashima M."/>
        </authorList>
    </citation>
    <scope>NUCLEOTIDE SEQUENCE</scope>
    <source>
        <strain evidence="11">HIS019</strain>
    </source>
</reference>
<dbReference type="InterPro" id="IPR045326">
    <property type="entry name" value="ATG17-like_dom"/>
</dbReference>
<dbReference type="InterPro" id="IPR040040">
    <property type="entry name" value="ATG11"/>
</dbReference>
<dbReference type="PANTHER" id="PTHR13222:SF1">
    <property type="entry name" value="RB1-INDUCIBLE COILED-COIL PROTEIN 1"/>
    <property type="match status" value="1"/>
</dbReference>
<dbReference type="Proteomes" id="UP001233271">
    <property type="component" value="Chromosome 1"/>
</dbReference>
<comment type="subunit">
    <text evidence="6">Homodimer.</text>
</comment>
<dbReference type="GO" id="GO:0060090">
    <property type="term" value="F:molecular adaptor activity"/>
    <property type="evidence" value="ECO:0007669"/>
    <property type="project" value="TreeGrafter"/>
</dbReference>
<dbReference type="GO" id="GO:1990316">
    <property type="term" value="C:Atg1/ULK1 kinase complex"/>
    <property type="evidence" value="ECO:0007669"/>
    <property type="project" value="TreeGrafter"/>
</dbReference>
<accession>A0AA48I7D5</accession>
<keyword evidence="4 6" id="KW-0072">Autophagy</keyword>
<evidence type="ECO:0000259" key="9">
    <source>
        <dbReference type="Pfam" id="PF04108"/>
    </source>
</evidence>
<dbReference type="EMBL" id="AP028212">
    <property type="protein sequence ID" value="BEI88440.1"/>
    <property type="molecule type" value="Genomic_DNA"/>
</dbReference>
<name>A0AA48I7D5_9TREE</name>
<gene>
    <name evidence="11" type="primary">ATG11</name>
    <name evidence="11" type="ORF">CcaverHIS019_0111580</name>
</gene>
<feature type="domain" description="Autophagy protein ATG17-like" evidence="9">
    <location>
        <begin position="137"/>
        <end position="416"/>
    </location>
</feature>
<comment type="subcellular location">
    <subcellularLocation>
        <location evidence="6">Preautophagosomal structure membrane</location>
        <topology evidence="6">Peripheral membrane protein</topology>
    </subcellularLocation>
    <subcellularLocation>
        <location evidence="6">Vacuole membrane</location>
        <topology evidence="6">Peripheral membrane protein</topology>
    </subcellularLocation>
    <text evidence="6">During pexophagy, accumulates in the vacuolar membrane region, where the peroxisomes contact the vacuole.</text>
</comment>
<dbReference type="GO" id="GO:1903599">
    <property type="term" value="P:positive regulation of autophagy of mitochondrion"/>
    <property type="evidence" value="ECO:0007669"/>
    <property type="project" value="UniProtKB-UniRule"/>
</dbReference>
<evidence type="ECO:0000313" key="12">
    <source>
        <dbReference type="Proteomes" id="UP001233271"/>
    </source>
</evidence>
<feature type="region of interest" description="Disordered" evidence="8">
    <location>
        <begin position="1005"/>
        <end position="1189"/>
    </location>
</feature>
<feature type="compositionally biased region" description="Polar residues" evidence="8">
    <location>
        <begin position="1030"/>
        <end position="1049"/>
    </location>
</feature>
<dbReference type="InterPro" id="IPR019460">
    <property type="entry name" value="Atg11_C"/>
</dbReference>
<dbReference type="GeneID" id="85492311"/>
<dbReference type="KEGG" id="ccac:CcaHIS019_0111580"/>
<dbReference type="GO" id="GO:0000045">
    <property type="term" value="P:autophagosome assembly"/>
    <property type="evidence" value="ECO:0007669"/>
    <property type="project" value="UniProtKB-UniRule"/>
</dbReference>
<keyword evidence="5 7" id="KW-0175">Coiled coil</keyword>
<feature type="domain" description="Autophagy-related protein 11 C-terminal" evidence="10">
    <location>
        <begin position="893"/>
        <end position="1002"/>
    </location>
</feature>
<dbReference type="GO" id="GO:0061709">
    <property type="term" value="P:reticulophagy"/>
    <property type="evidence" value="ECO:0007669"/>
    <property type="project" value="TreeGrafter"/>
</dbReference>
<dbReference type="GO" id="GO:0019901">
    <property type="term" value="F:protein kinase binding"/>
    <property type="evidence" value="ECO:0007669"/>
    <property type="project" value="TreeGrafter"/>
</dbReference>
<dbReference type="GO" id="GO:0000422">
    <property type="term" value="P:autophagy of mitochondrion"/>
    <property type="evidence" value="ECO:0007669"/>
    <property type="project" value="TreeGrafter"/>
</dbReference>
<keyword evidence="6" id="KW-0926">Vacuole</keyword>
<comment type="function">
    <text evidence="6">Involved in cytoplasm to vacuole transport (Cvt), pexophagy, mitophagy and nucleophagy. Recruits mitochondria for their selective degradation via autophagy (mitophagy) during starvation. Works as scaffold proteins that recruit ATG proteins to the pre-autophagosome (PAS), the site of vesicle/autophagosome formation. Required for the Cvt vesicles completion.</text>
</comment>
<evidence type="ECO:0000256" key="3">
    <source>
        <dbReference type="ARBA" id="ARBA00022927"/>
    </source>
</evidence>
<feature type="coiled-coil region" evidence="7">
    <location>
        <begin position="520"/>
        <end position="607"/>
    </location>
</feature>
<dbReference type="GO" id="GO:0034045">
    <property type="term" value="C:phagophore assembly site membrane"/>
    <property type="evidence" value="ECO:0007669"/>
    <property type="project" value="UniProtKB-SubCell"/>
</dbReference>
<feature type="compositionally biased region" description="Low complexity" evidence="8">
    <location>
        <begin position="1097"/>
        <end position="1109"/>
    </location>
</feature>
<dbReference type="GO" id="GO:0034517">
    <property type="term" value="P:ribophagy"/>
    <property type="evidence" value="ECO:0007669"/>
    <property type="project" value="TreeGrafter"/>
</dbReference>
<organism evidence="11 12">
    <name type="scientific">Cutaneotrichosporon cavernicola</name>
    <dbReference type="NCBI Taxonomy" id="279322"/>
    <lineage>
        <taxon>Eukaryota</taxon>
        <taxon>Fungi</taxon>
        <taxon>Dikarya</taxon>
        <taxon>Basidiomycota</taxon>
        <taxon>Agaricomycotina</taxon>
        <taxon>Tremellomycetes</taxon>
        <taxon>Trichosporonales</taxon>
        <taxon>Trichosporonaceae</taxon>
        <taxon>Cutaneotrichosporon</taxon>
    </lineage>
</organism>
<evidence type="ECO:0000313" key="11">
    <source>
        <dbReference type="EMBL" id="BEI88440.1"/>
    </source>
</evidence>
<keyword evidence="2 6" id="KW-0813">Transport</keyword>
<dbReference type="Pfam" id="PF04108">
    <property type="entry name" value="ATG17_like"/>
    <property type="match status" value="1"/>
</dbReference>
<feature type="compositionally biased region" description="Polar residues" evidence="8">
    <location>
        <begin position="1261"/>
        <end position="1279"/>
    </location>
</feature>
<evidence type="ECO:0000256" key="7">
    <source>
        <dbReference type="SAM" id="Coils"/>
    </source>
</evidence>